<gene>
    <name evidence="3" type="primary">pspB</name>
    <name evidence="3" type="ORF">HZF05_19695</name>
</gene>
<dbReference type="InterPro" id="IPR009554">
    <property type="entry name" value="Phageshock_PspB"/>
</dbReference>
<evidence type="ECO:0000313" key="3">
    <source>
        <dbReference type="EMBL" id="MBA2936312.1"/>
    </source>
</evidence>
<protein>
    <submittedName>
        <fullName evidence="3">Envelope stress response membrane protein PspB</fullName>
    </submittedName>
</protein>
<evidence type="ECO:0000256" key="1">
    <source>
        <dbReference type="SAM" id="MobiDB-lite"/>
    </source>
</evidence>
<dbReference type="EMBL" id="JACEIB010000027">
    <property type="protein sequence ID" value="MBA2936312.1"/>
    <property type="molecule type" value="Genomic_DNA"/>
</dbReference>
<comment type="caution">
    <text evidence="3">The sequence shown here is derived from an EMBL/GenBank/DDBJ whole genome shotgun (WGS) entry which is preliminary data.</text>
</comment>
<dbReference type="Pfam" id="PF06667">
    <property type="entry name" value="PspB"/>
    <property type="match status" value="1"/>
</dbReference>
<keyword evidence="4" id="KW-1185">Reference proteome</keyword>
<keyword evidence="2" id="KW-0472">Membrane</keyword>
<dbReference type="RefSeq" id="WP_160364180.1">
    <property type="nucleotide sequence ID" value="NZ_JACEIB010000027.1"/>
</dbReference>
<organism evidence="3 4">
    <name type="scientific">Sphingomonas chungangi</name>
    <dbReference type="NCBI Taxonomy" id="2683589"/>
    <lineage>
        <taxon>Bacteria</taxon>
        <taxon>Pseudomonadati</taxon>
        <taxon>Pseudomonadota</taxon>
        <taxon>Alphaproteobacteria</taxon>
        <taxon>Sphingomonadales</taxon>
        <taxon>Sphingomonadaceae</taxon>
        <taxon>Sphingomonas</taxon>
    </lineage>
</organism>
<feature type="compositionally biased region" description="Basic and acidic residues" evidence="1">
    <location>
        <begin position="78"/>
        <end position="98"/>
    </location>
</feature>
<proteinExistence type="predicted"/>
<name>A0A838LBR9_9SPHN</name>
<feature type="transmembrane region" description="Helical" evidence="2">
    <location>
        <begin position="6"/>
        <end position="26"/>
    </location>
</feature>
<dbReference type="NCBIfam" id="TIGR02976">
    <property type="entry name" value="phageshock_pspB"/>
    <property type="match status" value="1"/>
</dbReference>
<evidence type="ECO:0000313" key="4">
    <source>
        <dbReference type="Proteomes" id="UP000570166"/>
    </source>
</evidence>
<reference evidence="3 4" key="1">
    <citation type="submission" date="2020-07" db="EMBL/GenBank/DDBJ databases">
        <authorList>
            <person name="Sun Q."/>
        </authorList>
    </citation>
    <scope>NUCLEOTIDE SEQUENCE [LARGE SCALE GENOMIC DNA]</scope>
    <source>
        <strain evidence="3 4">CGMCC 1.13654</strain>
    </source>
</reference>
<dbReference type="GO" id="GO:0006355">
    <property type="term" value="P:regulation of DNA-templated transcription"/>
    <property type="evidence" value="ECO:0007669"/>
    <property type="project" value="InterPro"/>
</dbReference>
<dbReference type="GO" id="GO:0009271">
    <property type="term" value="P:phage shock"/>
    <property type="evidence" value="ECO:0007669"/>
    <property type="project" value="InterPro"/>
</dbReference>
<feature type="region of interest" description="Disordered" evidence="1">
    <location>
        <begin position="68"/>
        <end position="98"/>
    </location>
</feature>
<dbReference type="AlphaFoldDB" id="A0A838LBR9"/>
<keyword evidence="2" id="KW-1133">Transmembrane helix</keyword>
<accession>A0A838LBR9</accession>
<keyword evidence="2" id="KW-0812">Transmembrane</keyword>
<sequence>MEDTVVPIVIVGILFIGLPWIIFHYVTQWKRARGLSIEDENLLDGLHDLARRLDDRLSTIERIVAADNPNWRPGTSERPSRDITRDLGRDADDWQGRA</sequence>
<evidence type="ECO:0000256" key="2">
    <source>
        <dbReference type="SAM" id="Phobius"/>
    </source>
</evidence>
<dbReference type="Proteomes" id="UP000570166">
    <property type="component" value="Unassembled WGS sequence"/>
</dbReference>